<evidence type="ECO:0000256" key="3">
    <source>
        <dbReference type="ARBA" id="ARBA00022553"/>
    </source>
</evidence>
<organism evidence="5 6">
    <name type="scientific">Actinoplanes sandaracinus</name>
    <dbReference type="NCBI Taxonomy" id="3045177"/>
    <lineage>
        <taxon>Bacteria</taxon>
        <taxon>Bacillati</taxon>
        <taxon>Actinomycetota</taxon>
        <taxon>Actinomycetes</taxon>
        <taxon>Micromonosporales</taxon>
        <taxon>Micromonosporaceae</taxon>
        <taxon>Actinoplanes</taxon>
    </lineage>
</organism>
<sequence length="1117" mass="120484">MRSGWLTDERRALLERRRQRQGLGGRVERITVRPDPAAPGPLSAGQRRLWLLDQIQPGNPLYNIAGGVWLRGPVDRAALQQAVTGVVRRHEVLRTVLRATPDGDVRQHVLAAAEQRIPVVAVDGDPLVAAREFAAEPFDLANGPLLRCRLLDTGDGSHLLVVVVHHSAADGWSLDLLINDLAALYRSAVTGSASGLAPLPVQYADYAWWQQSWLASPAAAAQLDHWERVLAGAPLLEVPADRPWPAQPSFAGDAVTLNLPAEAGRQLAELAASERATPFVVALSGFAVVLSRWSRQTDLVIAVPVAGRSTAEISPLVGFFVNTLPVRLDLSGNPSLRELVRRVRDAVREAQSHADIPFDAIVEKLRPERDPGGRTPVVRHLCQMDDAPQRPVRIGELELTPVSLDTATAKFDLSLDLVPRVDGGVDGRLEYSTELYDEATVRRLAESLRLVLGAASPDTPVEALPLLDTAERTELLDRWSGASVPARPAAGTLHQLFEAQVDATPKAVAVEFDGVTVGYAELDRRANRLAHLLRSRGAGRGTVIGVCLPRGPELMVALLAVLKSGAAYLPLESDYPPARIAMMLVDTAAPVVIADPAGLDPELVATLRAADTELICPDMDAAAIDAQPEHRPAVALSDRDVAYVIFTSGSTGRPKGAMNEHAAVVNRLLWMHRALGLAPGEGVLQKTPIGFDVSVWELFWPLIVGGRCVLARPGAHRDPDQLAATIRAADITTAHFVPSMLRAFLTASDLDGCRRVLRRIVCSGEELPAALVTEAVRLLPDTEILNLYGPTEAAVDVTWYRCAEGYDTRVPIGRPIDGARLYVVDAHDAPVPVGVPGELLLGGLPVCRGYLRRPGLTADRFRPDPFGAPGARVYRTGDLVRWRPDGTLEYLGRLDNQVKLRGMRIELGEIEHALTGHDAVDSAVVELRPGPSGTPCLVAYLRLHPNAAELLDGSPAPQVRAYLRGLLPAHAVPSEVVIVQEWPVSPNGKLDRRALPDPEPTSVGDAYVAPTDEVEREVARVWADVLGRDRISVTDNFFDLGGHSLLAVQVVTRVRAAFGVDIPLSRLFAAPTVAAMARAIGSARQRPAGAPVLRRVDRTRFRVPAAPSHPATEESRP</sequence>
<dbReference type="SUPFAM" id="SSF47336">
    <property type="entry name" value="ACP-like"/>
    <property type="match status" value="1"/>
</dbReference>
<evidence type="ECO:0000259" key="4">
    <source>
        <dbReference type="PROSITE" id="PS50075"/>
    </source>
</evidence>
<keyword evidence="2" id="KW-0596">Phosphopantetheine</keyword>
<dbReference type="InterPro" id="IPR045851">
    <property type="entry name" value="AMP-bd_C_sf"/>
</dbReference>
<evidence type="ECO:0000256" key="2">
    <source>
        <dbReference type="ARBA" id="ARBA00022450"/>
    </source>
</evidence>
<dbReference type="SUPFAM" id="SSF56801">
    <property type="entry name" value="Acetyl-CoA synthetase-like"/>
    <property type="match status" value="1"/>
</dbReference>
<dbReference type="InterPro" id="IPR025110">
    <property type="entry name" value="AMP-bd_C"/>
</dbReference>
<dbReference type="InterPro" id="IPR000873">
    <property type="entry name" value="AMP-dep_synth/lig_dom"/>
</dbReference>
<dbReference type="PROSITE" id="PS00012">
    <property type="entry name" value="PHOSPHOPANTETHEINE"/>
    <property type="match status" value="1"/>
</dbReference>
<dbReference type="InterPro" id="IPR020806">
    <property type="entry name" value="PKS_PP-bd"/>
</dbReference>
<accession>A0ABT6WTH4</accession>
<comment type="caution">
    <text evidence="5">The sequence shown here is derived from an EMBL/GenBank/DDBJ whole genome shotgun (WGS) entry which is preliminary data.</text>
</comment>
<dbReference type="InterPro" id="IPR036736">
    <property type="entry name" value="ACP-like_sf"/>
</dbReference>
<reference evidence="5 6" key="1">
    <citation type="submission" date="2023-05" db="EMBL/GenBank/DDBJ databases">
        <title>Actinoplanes sp. NEAU-A12 genome sequencing.</title>
        <authorList>
            <person name="Wang Z.-S."/>
        </authorList>
    </citation>
    <scope>NUCLEOTIDE SEQUENCE [LARGE SCALE GENOMIC DNA]</scope>
    <source>
        <strain evidence="5 6">NEAU-A12</strain>
    </source>
</reference>
<dbReference type="InterPro" id="IPR010071">
    <property type="entry name" value="AA_adenyl_dom"/>
</dbReference>
<dbReference type="PANTHER" id="PTHR45527">
    <property type="entry name" value="NONRIBOSOMAL PEPTIDE SYNTHETASE"/>
    <property type="match status" value="1"/>
</dbReference>
<proteinExistence type="predicted"/>
<dbReference type="Pfam" id="PF00501">
    <property type="entry name" value="AMP-binding"/>
    <property type="match status" value="1"/>
</dbReference>
<comment type="cofactor">
    <cofactor evidence="1">
        <name>pantetheine 4'-phosphate</name>
        <dbReference type="ChEBI" id="CHEBI:47942"/>
    </cofactor>
</comment>
<evidence type="ECO:0000256" key="1">
    <source>
        <dbReference type="ARBA" id="ARBA00001957"/>
    </source>
</evidence>
<keyword evidence="6" id="KW-1185">Reference proteome</keyword>
<protein>
    <submittedName>
        <fullName evidence="5">Amino acid adenylation domain-containing protein</fullName>
    </submittedName>
</protein>
<dbReference type="Pfam" id="PF00550">
    <property type="entry name" value="PP-binding"/>
    <property type="match status" value="1"/>
</dbReference>
<dbReference type="Gene3D" id="3.30.559.10">
    <property type="entry name" value="Chloramphenicol acetyltransferase-like domain"/>
    <property type="match status" value="1"/>
</dbReference>
<gene>
    <name evidence="5" type="ORF">QLQ12_30760</name>
</gene>
<dbReference type="PANTHER" id="PTHR45527:SF1">
    <property type="entry name" value="FATTY ACID SYNTHASE"/>
    <property type="match status" value="1"/>
</dbReference>
<dbReference type="SUPFAM" id="SSF52777">
    <property type="entry name" value="CoA-dependent acyltransferases"/>
    <property type="match status" value="2"/>
</dbReference>
<dbReference type="InterPro" id="IPR009081">
    <property type="entry name" value="PP-bd_ACP"/>
</dbReference>
<dbReference type="Gene3D" id="2.30.38.10">
    <property type="entry name" value="Luciferase, Domain 3"/>
    <property type="match status" value="1"/>
</dbReference>
<dbReference type="Gene3D" id="1.10.1200.10">
    <property type="entry name" value="ACP-like"/>
    <property type="match status" value="1"/>
</dbReference>
<feature type="domain" description="Carrier" evidence="4">
    <location>
        <begin position="1009"/>
        <end position="1084"/>
    </location>
</feature>
<dbReference type="RefSeq" id="WP_282764011.1">
    <property type="nucleotide sequence ID" value="NZ_JASCTH010000023.1"/>
</dbReference>
<dbReference type="Pfam" id="PF00668">
    <property type="entry name" value="Condensation"/>
    <property type="match status" value="1"/>
</dbReference>
<dbReference type="CDD" id="cd19531">
    <property type="entry name" value="LCL_NRPS-like"/>
    <property type="match status" value="1"/>
</dbReference>
<evidence type="ECO:0000313" key="6">
    <source>
        <dbReference type="Proteomes" id="UP001241758"/>
    </source>
</evidence>
<dbReference type="InterPro" id="IPR001242">
    <property type="entry name" value="Condensation_dom"/>
</dbReference>
<dbReference type="Gene3D" id="3.30.300.30">
    <property type="match status" value="1"/>
</dbReference>
<evidence type="ECO:0000313" key="5">
    <source>
        <dbReference type="EMBL" id="MDI6103004.1"/>
    </source>
</evidence>
<keyword evidence="3" id="KW-0597">Phosphoprotein</keyword>
<dbReference type="EMBL" id="JASCTH010000023">
    <property type="protein sequence ID" value="MDI6103004.1"/>
    <property type="molecule type" value="Genomic_DNA"/>
</dbReference>
<dbReference type="Gene3D" id="3.40.50.980">
    <property type="match status" value="2"/>
</dbReference>
<dbReference type="Pfam" id="PF13193">
    <property type="entry name" value="AMP-binding_C"/>
    <property type="match status" value="1"/>
</dbReference>
<name>A0ABT6WTH4_9ACTN</name>
<dbReference type="Gene3D" id="3.30.559.30">
    <property type="entry name" value="Nonribosomal peptide synthetase, condensation domain"/>
    <property type="match status" value="1"/>
</dbReference>
<dbReference type="InterPro" id="IPR023213">
    <property type="entry name" value="CAT-like_dom_sf"/>
</dbReference>
<dbReference type="PROSITE" id="PS00455">
    <property type="entry name" value="AMP_BINDING"/>
    <property type="match status" value="1"/>
</dbReference>
<dbReference type="InterPro" id="IPR020845">
    <property type="entry name" value="AMP-binding_CS"/>
</dbReference>
<dbReference type="Proteomes" id="UP001241758">
    <property type="component" value="Unassembled WGS sequence"/>
</dbReference>
<dbReference type="SMART" id="SM00823">
    <property type="entry name" value="PKS_PP"/>
    <property type="match status" value="1"/>
</dbReference>
<dbReference type="PROSITE" id="PS50075">
    <property type="entry name" value="CARRIER"/>
    <property type="match status" value="1"/>
</dbReference>
<dbReference type="NCBIfam" id="TIGR01733">
    <property type="entry name" value="AA-adenyl-dom"/>
    <property type="match status" value="1"/>
</dbReference>
<dbReference type="InterPro" id="IPR006162">
    <property type="entry name" value="Ppantetheine_attach_site"/>
</dbReference>
<dbReference type="CDD" id="cd17646">
    <property type="entry name" value="A_NRPS_AB3403-like"/>
    <property type="match status" value="1"/>
</dbReference>